<dbReference type="AlphaFoldDB" id="A0A926KKA6"/>
<evidence type="ECO:0000313" key="5">
    <source>
        <dbReference type="EMBL" id="MBD0378556.1"/>
    </source>
</evidence>
<evidence type="ECO:0000259" key="4">
    <source>
        <dbReference type="PROSITE" id="PS01124"/>
    </source>
</evidence>
<sequence length="69" mass="7950">MFKKETGMSLSAYIVQQRMDEAKSLLLETEMKISQIAEVVGYMNLSHFISMFKKINGTTPQSFRKKETV</sequence>
<keyword evidence="2" id="KW-0238">DNA-binding</keyword>
<dbReference type="GO" id="GO:0043565">
    <property type="term" value="F:sequence-specific DNA binding"/>
    <property type="evidence" value="ECO:0007669"/>
    <property type="project" value="InterPro"/>
</dbReference>
<dbReference type="PANTHER" id="PTHR43280">
    <property type="entry name" value="ARAC-FAMILY TRANSCRIPTIONAL REGULATOR"/>
    <property type="match status" value="1"/>
</dbReference>
<dbReference type="PRINTS" id="PR00032">
    <property type="entry name" value="HTHARAC"/>
</dbReference>
<evidence type="ECO:0000256" key="1">
    <source>
        <dbReference type="ARBA" id="ARBA00023015"/>
    </source>
</evidence>
<evidence type="ECO:0000256" key="3">
    <source>
        <dbReference type="ARBA" id="ARBA00023163"/>
    </source>
</evidence>
<organism evidence="5 6">
    <name type="scientific">Paenibacillus sedimenti</name>
    <dbReference type="NCBI Taxonomy" id="2770274"/>
    <lineage>
        <taxon>Bacteria</taxon>
        <taxon>Bacillati</taxon>
        <taxon>Bacillota</taxon>
        <taxon>Bacilli</taxon>
        <taxon>Bacillales</taxon>
        <taxon>Paenibacillaceae</taxon>
        <taxon>Paenibacillus</taxon>
    </lineage>
</organism>
<dbReference type="SUPFAM" id="SSF46689">
    <property type="entry name" value="Homeodomain-like"/>
    <property type="match status" value="1"/>
</dbReference>
<keyword evidence="1" id="KW-0805">Transcription regulation</keyword>
<keyword evidence="6" id="KW-1185">Reference proteome</keyword>
<gene>
    <name evidence="5" type="ORF">ICC18_00275</name>
</gene>
<dbReference type="InterPro" id="IPR018062">
    <property type="entry name" value="HTH_AraC-typ_CS"/>
</dbReference>
<name>A0A926KKA6_9BACL</name>
<dbReference type="InterPro" id="IPR009057">
    <property type="entry name" value="Homeodomain-like_sf"/>
</dbReference>
<dbReference type="PROSITE" id="PS01124">
    <property type="entry name" value="HTH_ARAC_FAMILY_2"/>
    <property type="match status" value="1"/>
</dbReference>
<dbReference type="PANTHER" id="PTHR43280:SF28">
    <property type="entry name" value="HTH-TYPE TRANSCRIPTIONAL ACTIVATOR RHAS"/>
    <property type="match status" value="1"/>
</dbReference>
<evidence type="ECO:0000313" key="6">
    <source>
        <dbReference type="Proteomes" id="UP000650466"/>
    </source>
</evidence>
<protein>
    <submittedName>
        <fullName evidence="5">Helix-turn-helix transcriptional regulator</fullName>
    </submittedName>
</protein>
<dbReference type="InterPro" id="IPR018060">
    <property type="entry name" value="HTH_AraC"/>
</dbReference>
<dbReference type="Pfam" id="PF12833">
    <property type="entry name" value="HTH_18"/>
    <property type="match status" value="1"/>
</dbReference>
<comment type="caution">
    <text evidence="5">The sequence shown here is derived from an EMBL/GenBank/DDBJ whole genome shotgun (WGS) entry which is preliminary data.</text>
</comment>
<evidence type="ECO:0000256" key="2">
    <source>
        <dbReference type="ARBA" id="ARBA00023125"/>
    </source>
</evidence>
<dbReference type="InterPro" id="IPR020449">
    <property type="entry name" value="Tscrpt_reg_AraC-type_HTH"/>
</dbReference>
<dbReference type="EMBL" id="JACVVD010000001">
    <property type="protein sequence ID" value="MBD0378556.1"/>
    <property type="molecule type" value="Genomic_DNA"/>
</dbReference>
<dbReference type="PROSITE" id="PS00041">
    <property type="entry name" value="HTH_ARAC_FAMILY_1"/>
    <property type="match status" value="1"/>
</dbReference>
<proteinExistence type="predicted"/>
<dbReference type="Gene3D" id="1.10.10.60">
    <property type="entry name" value="Homeodomain-like"/>
    <property type="match status" value="2"/>
</dbReference>
<dbReference type="Proteomes" id="UP000650466">
    <property type="component" value="Unassembled WGS sequence"/>
</dbReference>
<dbReference type="GO" id="GO:0003700">
    <property type="term" value="F:DNA-binding transcription factor activity"/>
    <property type="evidence" value="ECO:0007669"/>
    <property type="project" value="InterPro"/>
</dbReference>
<accession>A0A926KKA6</accession>
<reference evidence="5" key="1">
    <citation type="submission" date="2020-09" db="EMBL/GenBank/DDBJ databases">
        <title>Draft Genome Sequence of Paenibacillus sp. WST5.</title>
        <authorList>
            <person name="Bao Z."/>
        </authorList>
    </citation>
    <scope>NUCLEOTIDE SEQUENCE</scope>
    <source>
        <strain evidence="5">WST5</strain>
    </source>
</reference>
<feature type="domain" description="HTH araC/xylS-type" evidence="4">
    <location>
        <begin position="1"/>
        <end position="66"/>
    </location>
</feature>
<keyword evidence="3" id="KW-0804">Transcription</keyword>
<dbReference type="SMART" id="SM00342">
    <property type="entry name" value="HTH_ARAC"/>
    <property type="match status" value="1"/>
</dbReference>